<protein>
    <submittedName>
        <fullName evidence="5">Uncharacterized protein</fullName>
    </submittedName>
</protein>
<dbReference type="GO" id="GO:0008017">
    <property type="term" value="F:microtubule binding"/>
    <property type="evidence" value="ECO:0007669"/>
    <property type="project" value="InterPro"/>
</dbReference>
<keyword evidence="6" id="KW-1185">Reference proteome</keyword>
<accession>K3WZG2</accession>
<feature type="compositionally biased region" description="Low complexity" evidence="4">
    <location>
        <begin position="52"/>
        <end position="61"/>
    </location>
</feature>
<dbReference type="GO" id="GO:0007100">
    <property type="term" value="P:mitotic centrosome separation"/>
    <property type="evidence" value="ECO:0007669"/>
    <property type="project" value="TreeGrafter"/>
</dbReference>
<dbReference type="GO" id="GO:0000776">
    <property type="term" value="C:kinetochore"/>
    <property type="evidence" value="ECO:0007669"/>
    <property type="project" value="TreeGrafter"/>
</dbReference>
<proteinExistence type="inferred from homology"/>
<evidence type="ECO:0000313" key="5">
    <source>
        <dbReference type="EnsemblProtists" id="PYU1_T010361"/>
    </source>
</evidence>
<dbReference type="GO" id="GO:0000132">
    <property type="term" value="P:establishment of mitotic spindle orientation"/>
    <property type="evidence" value="ECO:0007669"/>
    <property type="project" value="TreeGrafter"/>
</dbReference>
<feature type="region of interest" description="Disordered" evidence="4">
    <location>
        <begin position="213"/>
        <end position="276"/>
    </location>
</feature>
<dbReference type="GO" id="GO:0007059">
    <property type="term" value="P:chromosome segregation"/>
    <property type="evidence" value="ECO:0007669"/>
    <property type="project" value="TreeGrafter"/>
</dbReference>
<dbReference type="HOGENOM" id="CLU_757565_0_0_1"/>
<dbReference type="EMBL" id="GL376602">
    <property type="status" value="NOT_ANNOTATED_CDS"/>
    <property type="molecule type" value="Genomic_DNA"/>
</dbReference>
<dbReference type="Proteomes" id="UP000019132">
    <property type="component" value="Unassembled WGS sequence"/>
</dbReference>
<evidence type="ECO:0000256" key="1">
    <source>
        <dbReference type="ARBA" id="ARBA00007429"/>
    </source>
</evidence>
<dbReference type="GO" id="GO:0005813">
    <property type="term" value="C:centrosome"/>
    <property type="evidence" value="ECO:0007669"/>
    <property type="project" value="TreeGrafter"/>
</dbReference>
<dbReference type="VEuPathDB" id="FungiDB:PYU1_G010340"/>
<reference evidence="6" key="2">
    <citation type="submission" date="2010-04" db="EMBL/GenBank/DDBJ databases">
        <authorList>
            <person name="Buell R."/>
            <person name="Hamilton J."/>
            <person name="Hostetler J."/>
        </authorList>
    </citation>
    <scope>NUCLEOTIDE SEQUENCE [LARGE SCALE GENOMIC DNA]</scope>
    <source>
        <strain evidence="6">DAOM:BR144</strain>
    </source>
</reference>
<feature type="compositionally biased region" description="Basic residues" evidence="4">
    <location>
        <begin position="253"/>
        <end position="268"/>
    </location>
</feature>
<evidence type="ECO:0000313" key="6">
    <source>
        <dbReference type="Proteomes" id="UP000019132"/>
    </source>
</evidence>
<dbReference type="InParanoid" id="K3WZG2"/>
<dbReference type="GO" id="GO:0005871">
    <property type="term" value="C:kinesin complex"/>
    <property type="evidence" value="ECO:0007669"/>
    <property type="project" value="TreeGrafter"/>
</dbReference>
<evidence type="ECO:0000256" key="4">
    <source>
        <dbReference type="SAM" id="MobiDB-lite"/>
    </source>
</evidence>
<organism evidence="5 6">
    <name type="scientific">Globisporangium ultimum (strain ATCC 200006 / CBS 805.95 / DAOM BR144)</name>
    <name type="common">Pythium ultimum</name>
    <dbReference type="NCBI Taxonomy" id="431595"/>
    <lineage>
        <taxon>Eukaryota</taxon>
        <taxon>Sar</taxon>
        <taxon>Stramenopiles</taxon>
        <taxon>Oomycota</taxon>
        <taxon>Peronosporomycetes</taxon>
        <taxon>Pythiales</taxon>
        <taxon>Pythiaceae</taxon>
        <taxon>Globisporangium</taxon>
    </lineage>
</organism>
<dbReference type="EnsemblProtists" id="PYU1_T010361">
    <property type="protein sequence ID" value="PYU1_T010361"/>
    <property type="gene ID" value="PYU1_G010340"/>
</dbReference>
<evidence type="ECO:0000256" key="2">
    <source>
        <dbReference type="ARBA" id="ARBA00023054"/>
    </source>
</evidence>
<feature type="compositionally biased region" description="Low complexity" evidence="4">
    <location>
        <begin position="214"/>
        <end position="227"/>
    </location>
</feature>
<dbReference type="GO" id="GO:0007020">
    <property type="term" value="P:microtubule nucleation"/>
    <property type="evidence" value="ECO:0007669"/>
    <property type="project" value="TreeGrafter"/>
</dbReference>
<feature type="coiled-coil region" evidence="3">
    <location>
        <begin position="145"/>
        <end position="200"/>
    </location>
</feature>
<evidence type="ECO:0000256" key="3">
    <source>
        <dbReference type="SAM" id="Coils"/>
    </source>
</evidence>
<reference evidence="6" key="1">
    <citation type="journal article" date="2010" name="Genome Biol.">
        <title>Genome sequence of the necrotrophic plant pathogen Pythium ultimum reveals original pathogenicity mechanisms and effector repertoire.</title>
        <authorList>
            <person name="Levesque C.A."/>
            <person name="Brouwer H."/>
            <person name="Cano L."/>
            <person name="Hamilton J.P."/>
            <person name="Holt C."/>
            <person name="Huitema E."/>
            <person name="Raffaele S."/>
            <person name="Robideau G.P."/>
            <person name="Thines M."/>
            <person name="Win J."/>
            <person name="Zerillo M.M."/>
            <person name="Beakes G.W."/>
            <person name="Boore J.L."/>
            <person name="Busam D."/>
            <person name="Dumas B."/>
            <person name="Ferriera S."/>
            <person name="Fuerstenberg S.I."/>
            <person name="Gachon C.M."/>
            <person name="Gaulin E."/>
            <person name="Govers F."/>
            <person name="Grenville-Briggs L."/>
            <person name="Horner N."/>
            <person name="Hostetler J."/>
            <person name="Jiang R.H."/>
            <person name="Johnson J."/>
            <person name="Krajaejun T."/>
            <person name="Lin H."/>
            <person name="Meijer H.J."/>
            <person name="Moore B."/>
            <person name="Morris P."/>
            <person name="Phuntmart V."/>
            <person name="Puiu D."/>
            <person name="Shetty J."/>
            <person name="Stajich J.E."/>
            <person name="Tripathy S."/>
            <person name="Wawra S."/>
            <person name="van West P."/>
            <person name="Whitty B.R."/>
            <person name="Coutinho P.M."/>
            <person name="Henrissat B."/>
            <person name="Martin F."/>
            <person name="Thomas P.D."/>
            <person name="Tyler B.M."/>
            <person name="De Vries R.P."/>
            <person name="Kamoun S."/>
            <person name="Yandell M."/>
            <person name="Tisserat N."/>
            <person name="Buell C.R."/>
        </authorList>
    </citation>
    <scope>NUCLEOTIDE SEQUENCE</scope>
    <source>
        <strain evidence="6">DAOM:BR144</strain>
    </source>
</reference>
<dbReference type="eggNOG" id="KOG1853">
    <property type="taxonomic scope" value="Eukaryota"/>
</dbReference>
<dbReference type="PANTHER" id="PTHR10921">
    <property type="entry name" value="NUCLEAR DISTRIBUTION PROTEIN NUDE HOMOLOG 1"/>
    <property type="match status" value="1"/>
</dbReference>
<feature type="region of interest" description="Disordered" evidence="4">
    <location>
        <begin position="1"/>
        <end position="61"/>
    </location>
</feature>
<keyword evidence="2 3" id="KW-0175">Coiled coil</keyword>
<reference evidence="5" key="3">
    <citation type="submission" date="2015-02" db="UniProtKB">
        <authorList>
            <consortium name="EnsemblProtists"/>
        </authorList>
    </citation>
    <scope>IDENTIFICATION</scope>
    <source>
        <strain evidence="5">DAOM BR144</strain>
    </source>
</reference>
<dbReference type="GO" id="GO:0047496">
    <property type="term" value="P:vesicle transport along microtubule"/>
    <property type="evidence" value="ECO:0007669"/>
    <property type="project" value="TreeGrafter"/>
</dbReference>
<dbReference type="GO" id="GO:0051642">
    <property type="term" value="P:centrosome localization"/>
    <property type="evidence" value="ECO:0007669"/>
    <property type="project" value="TreeGrafter"/>
</dbReference>
<dbReference type="STRING" id="431595.K3WZG2"/>
<name>K3WZG2_GLOUD</name>
<sequence>MVPEPIDIHDANADERRESVTGTEAAKDDEKQSLLVMDQGAGLTSEPKSDEPTAAPPATAAAAPVAHQDALLQLQQTHDEYVKSSCEYEKELEGEIAQLESKVASLEQSTHAFELSREQLQTKLIGVLRQLDATRTRELVLQSETQELKWKVQRLEQTNDELETAARIARASIADLEHQNEKLLEQHVFLQHENEELARQLASITVAEVHPTDSFSSASSSHSNGSRASHKPIAIHGSGDSEKVHHSSGGGRKLSRSKYKRPQQHARGKATVPGRGRFPDVVESCLHITCRHCRHPSRSSSSTHFELRQNHLESPPYVDILANGDDPQMKQQSKPTIFERLRLRLRTLFDCGQKKQSDAAKSTPTR</sequence>
<feature type="compositionally biased region" description="Basic and acidic residues" evidence="4">
    <location>
        <begin position="1"/>
        <end position="32"/>
    </location>
</feature>
<dbReference type="AlphaFoldDB" id="K3WZG2"/>
<dbReference type="InterPro" id="IPR033494">
    <property type="entry name" value="NUDE"/>
</dbReference>
<comment type="similarity">
    <text evidence="1">Belongs to the nudE family.</text>
</comment>
<dbReference type="PANTHER" id="PTHR10921:SF1">
    <property type="entry name" value="NUCLEAR DISTRIBUTION PROTEIN NUDE HOMOLOG"/>
    <property type="match status" value="1"/>
</dbReference>
<dbReference type="Gene3D" id="6.10.250.1080">
    <property type="match status" value="1"/>
</dbReference>